<evidence type="ECO:0000313" key="8">
    <source>
        <dbReference type="Proteomes" id="UP000441523"/>
    </source>
</evidence>
<dbReference type="InterPro" id="IPR029052">
    <property type="entry name" value="Metallo-depent_PP-like"/>
</dbReference>
<keyword evidence="5" id="KW-0812">Transmembrane</keyword>
<dbReference type="GO" id="GO:0016787">
    <property type="term" value="F:hydrolase activity"/>
    <property type="evidence" value="ECO:0007669"/>
    <property type="project" value="UniProtKB-KW"/>
</dbReference>
<dbReference type="PANTHER" id="PTHR42988:SF2">
    <property type="entry name" value="CYCLIC NUCLEOTIDE PHOSPHODIESTERASE CBUA0032-RELATED"/>
    <property type="match status" value="1"/>
</dbReference>
<proteinExistence type="inferred from homology"/>
<accession>A0A6N6MT90</accession>
<keyword evidence="5" id="KW-0472">Membrane</keyword>
<dbReference type="SUPFAM" id="SSF56300">
    <property type="entry name" value="Metallo-dependent phosphatases"/>
    <property type="match status" value="1"/>
</dbReference>
<dbReference type="EMBL" id="VZZJ01000006">
    <property type="protein sequence ID" value="KAB1074098.1"/>
    <property type="molecule type" value="Genomic_DNA"/>
</dbReference>
<dbReference type="PANTHER" id="PTHR42988">
    <property type="entry name" value="PHOSPHOHYDROLASE"/>
    <property type="match status" value="1"/>
</dbReference>
<feature type="transmembrane region" description="Helical" evidence="5">
    <location>
        <begin position="17"/>
        <end position="44"/>
    </location>
</feature>
<reference evidence="7 8" key="1">
    <citation type="submission" date="2019-09" db="EMBL/GenBank/DDBJ databases">
        <title>YIM 132548 draft genome.</title>
        <authorList>
            <person name="Jiang L."/>
        </authorList>
    </citation>
    <scope>NUCLEOTIDE SEQUENCE [LARGE SCALE GENOMIC DNA]</scope>
    <source>
        <strain evidence="7 8">YIM 132548</strain>
    </source>
</reference>
<gene>
    <name evidence="7" type="ORF">F6X51_09575</name>
</gene>
<keyword evidence="3" id="KW-0408">Iron</keyword>
<evidence type="ECO:0000256" key="2">
    <source>
        <dbReference type="ARBA" id="ARBA00022801"/>
    </source>
</evidence>
<keyword evidence="1" id="KW-0479">Metal-binding</keyword>
<evidence type="ECO:0000256" key="1">
    <source>
        <dbReference type="ARBA" id="ARBA00022723"/>
    </source>
</evidence>
<keyword evidence="2" id="KW-0378">Hydrolase</keyword>
<feature type="transmembrane region" description="Helical" evidence="5">
    <location>
        <begin position="126"/>
        <end position="150"/>
    </location>
</feature>
<evidence type="ECO:0000256" key="4">
    <source>
        <dbReference type="ARBA" id="ARBA00025742"/>
    </source>
</evidence>
<evidence type="ECO:0000259" key="6">
    <source>
        <dbReference type="Pfam" id="PF00149"/>
    </source>
</evidence>
<evidence type="ECO:0000256" key="5">
    <source>
        <dbReference type="SAM" id="Phobius"/>
    </source>
</evidence>
<feature type="transmembrane region" description="Helical" evidence="5">
    <location>
        <begin position="50"/>
        <end position="72"/>
    </location>
</feature>
<dbReference type="Proteomes" id="UP000441523">
    <property type="component" value="Unassembled WGS sequence"/>
</dbReference>
<evidence type="ECO:0000256" key="3">
    <source>
        <dbReference type="ARBA" id="ARBA00023004"/>
    </source>
</evidence>
<sequence length="559" mass="60430">MLSLAGNLLAEVSLPKLIVACILLIVLPGLMLGATPLIASMWIASVSAKLSAVLSGLWPILVLLGLAIVGWFGGRTVFRLAEGSFWSLNALVVQPGYALSRETLRHVVEGLLPADASKATKASVRAALAAGAGLVVGAIGLSVAALAWPATRWSAGLTDLVTPQRLLLPTVANAAVIIAAYFGLAGLTWGVADAVTPQPGDLRSFHQPRTGGRRWRVAHVSDLHVVGERYGFRIESGRAGVRGNERLRSVLARLDAIHAAHPLDAVIVTGDLTDAGRSTEWAELFDALARYPALSGLIVALPGNHDVNVIDRANPARLDLPTSPKKRLRQLRTLSALEALQGPRVRIVDRTTGRLGDSLSDALKPHIDDIRTFADRGRPRRPPALAQLWLSLFPMVRPPDSPDGLGVIVLNSNAETHFSFTNALGIVSAEQVSALETAMRQYPHAYWIVGLHHHPVEYPKPAKALSERIGTALINGSWFVRRLQRIADRCVVMHGHRHVDWIGECGGLLIVSAPSPVMESVERTETYFYIHTLEADQDLRLQLLEPERIDVSDFDSVTC</sequence>
<dbReference type="Pfam" id="PF00149">
    <property type="entry name" value="Metallophos"/>
    <property type="match status" value="1"/>
</dbReference>
<keyword evidence="5" id="KW-1133">Transmembrane helix</keyword>
<evidence type="ECO:0000313" key="7">
    <source>
        <dbReference type="EMBL" id="KAB1074098.1"/>
    </source>
</evidence>
<dbReference type="InterPro" id="IPR050884">
    <property type="entry name" value="CNP_phosphodiesterase-III"/>
</dbReference>
<dbReference type="Gene3D" id="3.60.21.10">
    <property type="match status" value="2"/>
</dbReference>
<comment type="similarity">
    <text evidence="4">Belongs to the cyclic nucleotide phosphodiesterase class-III family.</text>
</comment>
<keyword evidence="8" id="KW-1185">Reference proteome</keyword>
<dbReference type="AlphaFoldDB" id="A0A6N6MT90"/>
<protein>
    <submittedName>
        <fullName evidence="7">Metallophosphoesterase</fullName>
    </submittedName>
</protein>
<feature type="domain" description="Calcineurin-like phosphoesterase" evidence="6">
    <location>
        <begin position="216"/>
        <end position="391"/>
    </location>
</feature>
<feature type="transmembrane region" description="Helical" evidence="5">
    <location>
        <begin position="170"/>
        <end position="192"/>
    </location>
</feature>
<comment type="caution">
    <text evidence="7">The sequence shown here is derived from an EMBL/GenBank/DDBJ whole genome shotgun (WGS) entry which is preliminary data.</text>
</comment>
<dbReference type="InterPro" id="IPR004843">
    <property type="entry name" value="Calcineurin-like_PHP"/>
</dbReference>
<organism evidence="7 8">
    <name type="scientific">Methylobacterium planeticum</name>
    <dbReference type="NCBI Taxonomy" id="2615211"/>
    <lineage>
        <taxon>Bacteria</taxon>
        <taxon>Pseudomonadati</taxon>
        <taxon>Pseudomonadota</taxon>
        <taxon>Alphaproteobacteria</taxon>
        <taxon>Hyphomicrobiales</taxon>
        <taxon>Methylobacteriaceae</taxon>
        <taxon>Methylobacterium</taxon>
    </lineage>
</organism>
<name>A0A6N6MT90_9HYPH</name>
<dbReference type="GO" id="GO:0046872">
    <property type="term" value="F:metal ion binding"/>
    <property type="evidence" value="ECO:0007669"/>
    <property type="project" value="UniProtKB-KW"/>
</dbReference>